<dbReference type="Proteomes" id="UP000023152">
    <property type="component" value="Unassembled WGS sequence"/>
</dbReference>
<keyword evidence="2" id="KW-1185">Reference proteome</keyword>
<reference evidence="1 2" key="1">
    <citation type="journal article" date="2013" name="Curr. Biol.">
        <title>The Genome of the Foraminiferan Reticulomyxa filosa.</title>
        <authorList>
            <person name="Glockner G."/>
            <person name="Hulsmann N."/>
            <person name="Schleicher M."/>
            <person name="Noegel A.A."/>
            <person name="Eichinger L."/>
            <person name="Gallinger C."/>
            <person name="Pawlowski J."/>
            <person name="Sierra R."/>
            <person name="Euteneuer U."/>
            <person name="Pillet L."/>
            <person name="Moustafa A."/>
            <person name="Platzer M."/>
            <person name="Groth M."/>
            <person name="Szafranski K."/>
            <person name="Schliwa M."/>
        </authorList>
    </citation>
    <scope>NUCLEOTIDE SEQUENCE [LARGE SCALE GENOMIC DNA]</scope>
</reference>
<gene>
    <name evidence="1" type="ORF">RFI_36795</name>
</gene>
<organism evidence="1 2">
    <name type="scientific">Reticulomyxa filosa</name>
    <dbReference type="NCBI Taxonomy" id="46433"/>
    <lineage>
        <taxon>Eukaryota</taxon>
        <taxon>Sar</taxon>
        <taxon>Rhizaria</taxon>
        <taxon>Retaria</taxon>
        <taxon>Foraminifera</taxon>
        <taxon>Monothalamids</taxon>
        <taxon>Reticulomyxidae</taxon>
        <taxon>Reticulomyxa</taxon>
    </lineage>
</organism>
<accession>X6LGD0</accession>
<evidence type="ECO:0000313" key="1">
    <source>
        <dbReference type="EMBL" id="ETO00644.1"/>
    </source>
</evidence>
<protein>
    <submittedName>
        <fullName evidence="1">Uncharacterized protein</fullName>
    </submittedName>
</protein>
<sequence length="108" mass="12833">MKILSKQLKVKYDDVYNGIAVEQALVAKANIHTIQNGAFYCRDQSTNQNYFQLYLNSTERNQFDQFYKSNNSSHKTRIYNHLHFLIHSNIPEYYPIAFCLIFFLIDIQ</sequence>
<proteinExistence type="predicted"/>
<evidence type="ECO:0000313" key="2">
    <source>
        <dbReference type="Proteomes" id="UP000023152"/>
    </source>
</evidence>
<dbReference type="EMBL" id="ASPP01040423">
    <property type="protein sequence ID" value="ETO00644.1"/>
    <property type="molecule type" value="Genomic_DNA"/>
</dbReference>
<dbReference type="AlphaFoldDB" id="X6LGD0"/>
<comment type="caution">
    <text evidence="1">The sequence shown here is derived from an EMBL/GenBank/DDBJ whole genome shotgun (WGS) entry which is preliminary data.</text>
</comment>
<name>X6LGD0_RETFI</name>